<keyword evidence="2" id="KW-1185">Reference proteome</keyword>
<proteinExistence type="predicted"/>
<name>A0A2S0MFS5_9BURK</name>
<evidence type="ECO:0000313" key="1">
    <source>
        <dbReference type="EMBL" id="AVO34611.1"/>
    </source>
</evidence>
<accession>A0A2S0MFS5</accession>
<sequence>MRTLCRPGQKFILLGLQEVLFRDIKVTCQRNIEILRETFERFRHSKIATLRQGIMVMAESI</sequence>
<reference evidence="1 2" key="1">
    <citation type="submission" date="2018-03" db="EMBL/GenBank/DDBJ databases">
        <title>Genome sequencing of Ottowia sp.</title>
        <authorList>
            <person name="Kim S.-J."/>
            <person name="Heo J."/>
            <person name="Kwon S.-W."/>
        </authorList>
    </citation>
    <scope>NUCLEOTIDE SEQUENCE [LARGE SCALE GENOMIC DNA]</scope>
    <source>
        <strain evidence="1 2">KADR8-3</strain>
    </source>
</reference>
<organism evidence="1 2">
    <name type="scientific">Ottowia oryzae</name>
    <dbReference type="NCBI Taxonomy" id="2109914"/>
    <lineage>
        <taxon>Bacteria</taxon>
        <taxon>Pseudomonadati</taxon>
        <taxon>Pseudomonadota</taxon>
        <taxon>Betaproteobacteria</taxon>
        <taxon>Burkholderiales</taxon>
        <taxon>Comamonadaceae</taxon>
        <taxon>Ottowia</taxon>
    </lineage>
</organism>
<protein>
    <submittedName>
        <fullName evidence="1">Uncharacterized protein</fullName>
    </submittedName>
</protein>
<dbReference type="AlphaFoldDB" id="A0A2S0MFS5"/>
<dbReference type="KEGG" id="otk:C6570_10535"/>
<evidence type="ECO:0000313" key="2">
    <source>
        <dbReference type="Proteomes" id="UP000239709"/>
    </source>
</evidence>
<gene>
    <name evidence="1" type="ORF">C6570_10535</name>
</gene>
<dbReference type="Proteomes" id="UP000239709">
    <property type="component" value="Chromosome"/>
</dbReference>
<dbReference type="EMBL" id="CP027666">
    <property type="protein sequence ID" value="AVO34611.1"/>
    <property type="molecule type" value="Genomic_DNA"/>
</dbReference>